<gene>
    <name evidence="3" type="ORF">EDC65_1868</name>
</gene>
<name>A0A3N1M8N1_9PROT</name>
<keyword evidence="4" id="KW-1185">Reference proteome</keyword>
<comment type="caution">
    <text evidence="3">The sequence shown here is derived from an EMBL/GenBank/DDBJ whole genome shotgun (WGS) entry which is preliminary data.</text>
</comment>
<evidence type="ECO:0000313" key="3">
    <source>
        <dbReference type="EMBL" id="ROQ00073.1"/>
    </source>
</evidence>
<keyword evidence="1" id="KW-0732">Signal</keyword>
<dbReference type="OrthoDB" id="7307529at2"/>
<dbReference type="RefSeq" id="WP_123689392.1">
    <property type="nucleotide sequence ID" value="NZ_AP019700.1"/>
</dbReference>
<reference evidence="3 4" key="1">
    <citation type="submission" date="2018-11" db="EMBL/GenBank/DDBJ databases">
        <title>Genomic Encyclopedia of Type Strains, Phase IV (KMG-IV): sequencing the most valuable type-strain genomes for metagenomic binning, comparative biology and taxonomic classification.</title>
        <authorList>
            <person name="Goeker M."/>
        </authorList>
    </citation>
    <scope>NUCLEOTIDE SEQUENCE [LARGE SCALE GENOMIC DNA]</scope>
    <source>
        <strain evidence="3 4">DSM 5900</strain>
    </source>
</reference>
<feature type="domain" description="DUF2061" evidence="2">
    <location>
        <begin position="316"/>
        <end position="366"/>
    </location>
</feature>
<evidence type="ECO:0000256" key="1">
    <source>
        <dbReference type="SAM" id="SignalP"/>
    </source>
</evidence>
<accession>A0A3N1M8N1</accession>
<feature type="chain" id="PRO_5018127434" evidence="1">
    <location>
        <begin position="33"/>
        <end position="390"/>
    </location>
</feature>
<dbReference type="Proteomes" id="UP000278222">
    <property type="component" value="Unassembled WGS sequence"/>
</dbReference>
<dbReference type="InterPro" id="IPR018638">
    <property type="entry name" value="DUF2061_membrane"/>
</dbReference>
<sequence length="390" mass="42201">MVDSLRMRLCFAILPAIALLAATLLAPAAARAADPAPLVGAEIEGHWQIAGKQVPLPAGRWVVAAHALAPYAGGQQVGAYGAIHSAILLQVDGDRITAKVEIHANALPVMDGWGIAADCERTDLPIATIRYKAGWDGSCFFLTHTTANRNGTATARSAAAFIAERGLRAPPEWLTVGFRVANRSDVVDARFHFTPALWSLPDHAGRWAASPWAPKQLEGDPVRLGVARSLTEWAVGFSGLVEAGIKNRLDPTAQIAMPNAVADHRGVLEQRRAAIDDLLKSGAIDGEMHQRQIALLVERGLDPGSQVADPATVALYKTLAYRPMVSFANIWIDYFWIGQPWAAGMLVLLQVTVNTTKFYFHELAWEQVRGPGSRRDSARVIDFAYLGTNR</sequence>
<evidence type="ECO:0000259" key="2">
    <source>
        <dbReference type="Pfam" id="PF09834"/>
    </source>
</evidence>
<protein>
    <submittedName>
        <fullName evidence="3">Putative membrane protein DUF2061</fullName>
    </submittedName>
</protein>
<evidence type="ECO:0000313" key="4">
    <source>
        <dbReference type="Proteomes" id="UP000278222"/>
    </source>
</evidence>
<dbReference type="AlphaFoldDB" id="A0A3N1M8N1"/>
<dbReference type="Pfam" id="PF09834">
    <property type="entry name" value="DUF2061"/>
    <property type="match status" value="1"/>
</dbReference>
<dbReference type="EMBL" id="RJKX01000013">
    <property type="protein sequence ID" value="ROQ00073.1"/>
    <property type="molecule type" value="Genomic_DNA"/>
</dbReference>
<proteinExistence type="predicted"/>
<feature type="signal peptide" evidence="1">
    <location>
        <begin position="1"/>
        <end position="32"/>
    </location>
</feature>
<organism evidence="3 4">
    <name type="scientific">Stella humosa</name>
    <dbReference type="NCBI Taxonomy" id="94"/>
    <lineage>
        <taxon>Bacteria</taxon>
        <taxon>Pseudomonadati</taxon>
        <taxon>Pseudomonadota</taxon>
        <taxon>Alphaproteobacteria</taxon>
        <taxon>Rhodospirillales</taxon>
        <taxon>Stellaceae</taxon>
        <taxon>Stella</taxon>
    </lineage>
</organism>